<dbReference type="InterPro" id="IPR027417">
    <property type="entry name" value="P-loop_NTPase"/>
</dbReference>
<keyword evidence="4 7" id="KW-0067">ATP-binding</keyword>
<accession>A0A841ADH5</accession>
<evidence type="ECO:0000256" key="1">
    <source>
        <dbReference type="ARBA" id="ARBA00005417"/>
    </source>
</evidence>
<dbReference type="EMBL" id="JACHLZ010000001">
    <property type="protein sequence ID" value="MBB5831973.1"/>
    <property type="molecule type" value="Genomic_DNA"/>
</dbReference>
<dbReference type="InterPro" id="IPR003439">
    <property type="entry name" value="ABC_transporter-like_ATP-bd"/>
</dbReference>
<feature type="region of interest" description="Disordered" evidence="5">
    <location>
        <begin position="610"/>
        <end position="634"/>
    </location>
</feature>
<evidence type="ECO:0000256" key="4">
    <source>
        <dbReference type="ARBA" id="ARBA00022840"/>
    </source>
</evidence>
<name>A0A841ADH5_9MICO</name>
<comment type="similarity">
    <text evidence="1">Belongs to the ABC transporter superfamily.</text>
</comment>
<dbReference type="InterPro" id="IPR013563">
    <property type="entry name" value="Oligopep_ABC_C"/>
</dbReference>
<dbReference type="InterPro" id="IPR017871">
    <property type="entry name" value="ABC_transporter-like_CS"/>
</dbReference>
<dbReference type="RefSeq" id="WP_184325358.1">
    <property type="nucleotide sequence ID" value="NZ_JACHLZ010000001.1"/>
</dbReference>
<dbReference type="Pfam" id="PF08352">
    <property type="entry name" value="oligo_HPY"/>
    <property type="match status" value="2"/>
</dbReference>
<dbReference type="SUPFAM" id="SSF52540">
    <property type="entry name" value="P-loop containing nucleoside triphosphate hydrolases"/>
    <property type="match status" value="2"/>
</dbReference>
<dbReference type="PROSITE" id="PS50893">
    <property type="entry name" value="ABC_TRANSPORTER_2"/>
    <property type="match status" value="2"/>
</dbReference>
<sequence>MSAVPQTSDATQARIGEPLLEIKDLEITFTTGTGPVKGVREASLEVYPGETVAIVGESGSGKSTTAMAIAHLLAKNGKITSGQILFEGRDITHVSEREIRVLRGDQVGLVPQDPMSNLNPMWKVGTQIKETLSANGIARGEEARRRTVTLLEEAGLPDAERRSGQYPHEYSGGMKQRALIAMGLAARPKLLVADEPTSALDVTVQQQILDHLDSLTTELGTAVLLITHDLGLAAERAQHLVVMYKGRVVESGPALELLQNPQHPYTKRLIAAAPSLASRRLVSASKRVEVREQAREQVQELAHEAGHGLDAELGAQAGEVPSADGSAVAASPDAVIQVQNLTKSFPIRGSVPWKSTPFLAVDDVSFELERGTTTAIVGESGSGKSTVAQMVLRLLQPTSGRVLFEGRDVTDFRGRDLKALRRRVQPIFQNPYGTLDPMYSIYRTIEEPLRLHGIGTAKSREAKVRDLLDKVALPAAMMQRYPNELSGGQRQRIAIARALALDPEVVICDEAVSALDVLVQAQVLELLNDLQAELGLSYLFITHDLAVVRQVADRTLVMEKGRVVEQGTTDEVFHSPQQDYTKRLLAAIPGGSIPLAGAETIDVVTPVGEADETGDERGEGPDDIIDPFAQAGHV</sequence>
<dbReference type="GO" id="GO:0055085">
    <property type="term" value="P:transmembrane transport"/>
    <property type="evidence" value="ECO:0007669"/>
    <property type="project" value="UniProtKB-ARBA"/>
</dbReference>
<keyword evidence="8" id="KW-1185">Reference proteome</keyword>
<organism evidence="7 8">
    <name type="scientific">Brachybacterium aquaticum</name>
    <dbReference type="NCBI Taxonomy" id="1432564"/>
    <lineage>
        <taxon>Bacteria</taxon>
        <taxon>Bacillati</taxon>
        <taxon>Actinomycetota</taxon>
        <taxon>Actinomycetes</taxon>
        <taxon>Micrococcales</taxon>
        <taxon>Dermabacteraceae</taxon>
        <taxon>Brachybacterium</taxon>
    </lineage>
</organism>
<dbReference type="SMART" id="SM00382">
    <property type="entry name" value="AAA"/>
    <property type="match status" value="2"/>
</dbReference>
<reference evidence="7 8" key="1">
    <citation type="submission" date="2020-08" db="EMBL/GenBank/DDBJ databases">
        <title>Sequencing the genomes of 1000 actinobacteria strains.</title>
        <authorList>
            <person name="Klenk H.-P."/>
        </authorList>
    </citation>
    <scope>NUCLEOTIDE SEQUENCE [LARGE SCALE GENOMIC DNA]</scope>
    <source>
        <strain evidence="7 8">DSM 28796</strain>
    </source>
</reference>
<dbReference type="AlphaFoldDB" id="A0A841ADH5"/>
<dbReference type="GO" id="GO:0016887">
    <property type="term" value="F:ATP hydrolysis activity"/>
    <property type="evidence" value="ECO:0007669"/>
    <property type="project" value="InterPro"/>
</dbReference>
<dbReference type="PROSITE" id="PS00211">
    <property type="entry name" value="ABC_TRANSPORTER_1"/>
    <property type="match status" value="2"/>
</dbReference>
<dbReference type="NCBIfam" id="NF008453">
    <property type="entry name" value="PRK11308.1"/>
    <property type="match status" value="2"/>
</dbReference>
<dbReference type="InterPro" id="IPR050319">
    <property type="entry name" value="ABC_transp_ATP-bind"/>
</dbReference>
<dbReference type="InterPro" id="IPR003593">
    <property type="entry name" value="AAA+_ATPase"/>
</dbReference>
<proteinExistence type="inferred from homology"/>
<dbReference type="Proteomes" id="UP000588158">
    <property type="component" value="Unassembled WGS sequence"/>
</dbReference>
<evidence type="ECO:0000256" key="2">
    <source>
        <dbReference type="ARBA" id="ARBA00022448"/>
    </source>
</evidence>
<comment type="caution">
    <text evidence="7">The sequence shown here is derived from an EMBL/GenBank/DDBJ whole genome shotgun (WGS) entry which is preliminary data.</text>
</comment>
<dbReference type="Gene3D" id="3.40.50.300">
    <property type="entry name" value="P-loop containing nucleotide triphosphate hydrolases"/>
    <property type="match status" value="2"/>
</dbReference>
<feature type="domain" description="ABC transporter" evidence="6">
    <location>
        <begin position="22"/>
        <end position="270"/>
    </location>
</feature>
<evidence type="ECO:0000313" key="7">
    <source>
        <dbReference type="EMBL" id="MBB5831973.1"/>
    </source>
</evidence>
<keyword evidence="3" id="KW-0547">Nucleotide-binding</keyword>
<protein>
    <submittedName>
        <fullName evidence="7">Peptide/nickel transport system ATP-binding protein</fullName>
    </submittedName>
</protein>
<dbReference type="FunFam" id="3.40.50.300:FF:000016">
    <property type="entry name" value="Oligopeptide ABC transporter ATP-binding component"/>
    <property type="match status" value="2"/>
</dbReference>
<dbReference type="NCBIfam" id="NF007739">
    <property type="entry name" value="PRK10419.1"/>
    <property type="match status" value="2"/>
</dbReference>
<dbReference type="GO" id="GO:0005524">
    <property type="term" value="F:ATP binding"/>
    <property type="evidence" value="ECO:0007669"/>
    <property type="project" value="UniProtKB-KW"/>
</dbReference>
<dbReference type="PANTHER" id="PTHR43776">
    <property type="entry name" value="TRANSPORT ATP-BINDING PROTEIN"/>
    <property type="match status" value="1"/>
</dbReference>
<evidence type="ECO:0000256" key="3">
    <source>
        <dbReference type="ARBA" id="ARBA00022741"/>
    </source>
</evidence>
<evidence type="ECO:0000256" key="5">
    <source>
        <dbReference type="SAM" id="MobiDB-lite"/>
    </source>
</evidence>
<feature type="domain" description="ABC transporter" evidence="6">
    <location>
        <begin position="336"/>
        <end position="585"/>
    </location>
</feature>
<gene>
    <name evidence="7" type="ORF">HNR70_001786</name>
</gene>
<dbReference type="CDD" id="cd03257">
    <property type="entry name" value="ABC_NikE_OppD_transporters"/>
    <property type="match status" value="2"/>
</dbReference>
<dbReference type="Pfam" id="PF00005">
    <property type="entry name" value="ABC_tran"/>
    <property type="match status" value="2"/>
</dbReference>
<dbReference type="GO" id="GO:0015833">
    <property type="term" value="P:peptide transport"/>
    <property type="evidence" value="ECO:0007669"/>
    <property type="project" value="InterPro"/>
</dbReference>
<keyword evidence="2" id="KW-0813">Transport</keyword>
<evidence type="ECO:0000313" key="8">
    <source>
        <dbReference type="Proteomes" id="UP000588158"/>
    </source>
</evidence>
<evidence type="ECO:0000259" key="6">
    <source>
        <dbReference type="PROSITE" id="PS50893"/>
    </source>
</evidence>
<dbReference type="PANTHER" id="PTHR43776:SF7">
    <property type="entry name" value="D,D-DIPEPTIDE TRANSPORT ATP-BINDING PROTEIN DDPF-RELATED"/>
    <property type="match status" value="1"/>
</dbReference>